<feature type="region of interest" description="Disordered" evidence="1">
    <location>
        <begin position="1"/>
        <end position="25"/>
    </location>
</feature>
<dbReference type="Proteomes" id="UP001159363">
    <property type="component" value="Chromosome 1"/>
</dbReference>
<comment type="caution">
    <text evidence="2">The sequence shown here is derived from an EMBL/GenBank/DDBJ whole genome shotgun (WGS) entry which is preliminary data.</text>
</comment>
<keyword evidence="3" id="KW-1185">Reference proteome</keyword>
<evidence type="ECO:0000313" key="3">
    <source>
        <dbReference type="Proteomes" id="UP001159363"/>
    </source>
</evidence>
<evidence type="ECO:0000313" key="2">
    <source>
        <dbReference type="EMBL" id="KAJ8896671.1"/>
    </source>
</evidence>
<dbReference type="EMBL" id="JARBHB010000001">
    <property type="protein sequence ID" value="KAJ8896671.1"/>
    <property type="molecule type" value="Genomic_DNA"/>
</dbReference>
<protein>
    <submittedName>
        <fullName evidence="2">Uncharacterized protein</fullName>
    </submittedName>
</protein>
<evidence type="ECO:0000256" key="1">
    <source>
        <dbReference type="SAM" id="MobiDB-lite"/>
    </source>
</evidence>
<gene>
    <name evidence="2" type="ORF">PR048_002016</name>
</gene>
<proteinExistence type="predicted"/>
<accession>A0ABQ9IJ19</accession>
<sequence>MCNQTPDNNPPPDKDDTPSLPTSESDLLTVNHSTTASASNDVYLQTFLTVLRNGDIRRKIRDLKDSGSQRSYILGSLAGEINYVQIGKEHLIHSLFGGYNVGYMKHSFYKEHLRWMNRNFVCKFSVLDRTAVASAIPLAIPSVVVQKDLKKLGIHLIEDMTGPVGVQIIADGAGRVWSGNSVVLSTGVVAVETLFECTLMDTEKKPPVACCSITLVTNFTITIVTTGYVTYLWKIEAIGISDPAEKLNITDKSEADIKYLYLTHHPVLKETSCTTNVRPVLDASVKFGRYPSLNDCLEQEGIFTNRFHPEGHDYLKFLWWTTDDEFTTLKHSHIVFGVACSALLLAAVLDYYISICIKGCSPGDVARIEQHKSRLYADKIVTSIVNIGEAKEAQALADKIMAQGGFNFKVREFSGNTSEELTPILGLKLNRKSDTLSLNVDWWEKVLMEK</sequence>
<name>A0ABQ9IJ19_9NEOP</name>
<organism evidence="2 3">
    <name type="scientific">Dryococelus australis</name>
    <dbReference type="NCBI Taxonomy" id="614101"/>
    <lineage>
        <taxon>Eukaryota</taxon>
        <taxon>Metazoa</taxon>
        <taxon>Ecdysozoa</taxon>
        <taxon>Arthropoda</taxon>
        <taxon>Hexapoda</taxon>
        <taxon>Insecta</taxon>
        <taxon>Pterygota</taxon>
        <taxon>Neoptera</taxon>
        <taxon>Polyneoptera</taxon>
        <taxon>Phasmatodea</taxon>
        <taxon>Verophasmatodea</taxon>
        <taxon>Anareolatae</taxon>
        <taxon>Phasmatidae</taxon>
        <taxon>Eurycanthinae</taxon>
        <taxon>Dryococelus</taxon>
    </lineage>
</organism>
<reference evidence="2 3" key="1">
    <citation type="submission" date="2023-02" db="EMBL/GenBank/DDBJ databases">
        <title>LHISI_Scaffold_Assembly.</title>
        <authorList>
            <person name="Stuart O.P."/>
            <person name="Cleave R."/>
            <person name="Magrath M.J.L."/>
            <person name="Mikheyev A.S."/>
        </authorList>
    </citation>
    <scope>NUCLEOTIDE SEQUENCE [LARGE SCALE GENOMIC DNA]</scope>
    <source>
        <strain evidence="2">Daus_M_001</strain>
        <tissue evidence="2">Leg muscle</tissue>
    </source>
</reference>